<dbReference type="AlphaFoldDB" id="A0ABC8BKM6"/>
<organism evidence="2 3">
    <name type="scientific">Kitasatospora albolonga</name>
    <dbReference type="NCBI Taxonomy" id="68173"/>
    <lineage>
        <taxon>Bacteria</taxon>
        <taxon>Bacillati</taxon>
        <taxon>Actinomycetota</taxon>
        <taxon>Actinomycetes</taxon>
        <taxon>Kitasatosporales</taxon>
        <taxon>Streptomycetaceae</taxon>
        <taxon>Kitasatospora</taxon>
    </lineage>
</organism>
<protein>
    <submittedName>
        <fullName evidence="2">Uncharacterized protein</fullName>
    </submittedName>
</protein>
<accession>A0ABC8BKM6</accession>
<dbReference type="EMBL" id="CP020563">
    <property type="protein sequence ID" value="ARF70919.1"/>
    <property type="molecule type" value="Genomic_DNA"/>
</dbReference>
<evidence type="ECO:0000313" key="3">
    <source>
        <dbReference type="Proteomes" id="UP000192251"/>
    </source>
</evidence>
<sequence>MPRWGLLVEQNLGFGGQRRVWSGSVLDHVDGTREEAMEVLRQRAEAYRPVHPTSPKRRRLYRERDGFVLVLDGAMQSFHCRFTVVEQLYDSAAPEPEPVPPAVPEPEPEAVRPPPRPVRRRPEPPPPEPPRAWDADVPEVPSWLGRDRPS</sequence>
<gene>
    <name evidence="2" type="ORF">B7C62_00635</name>
</gene>
<reference evidence="2 3" key="1">
    <citation type="submission" date="2017-04" db="EMBL/GenBank/DDBJ databases">
        <title>The complete genome sequence of Streptomyces albolongus YIM 101047, the producer of novel bafilomycins and novel odoriferous sesquiterpenoids.</title>
        <authorList>
            <person name="Yin M."/>
            <person name="Jiang Y."/>
        </authorList>
    </citation>
    <scope>NUCLEOTIDE SEQUENCE [LARGE SCALE GENOMIC DNA]</scope>
    <source>
        <strain evidence="2 3">YIM 101047</strain>
    </source>
</reference>
<evidence type="ECO:0000313" key="2">
    <source>
        <dbReference type="EMBL" id="ARF70919.1"/>
    </source>
</evidence>
<dbReference type="RefSeq" id="WP_084744129.1">
    <property type="nucleotide sequence ID" value="NZ_CP020563.1"/>
</dbReference>
<dbReference type="Proteomes" id="UP000192251">
    <property type="component" value="Chromosome"/>
</dbReference>
<feature type="region of interest" description="Disordered" evidence="1">
    <location>
        <begin position="92"/>
        <end position="150"/>
    </location>
</feature>
<dbReference type="KEGG" id="kab:B7C62_00635"/>
<feature type="compositionally biased region" description="Pro residues" evidence="1">
    <location>
        <begin position="95"/>
        <end position="116"/>
    </location>
</feature>
<name>A0ABC8BKM6_9ACTN</name>
<evidence type="ECO:0000256" key="1">
    <source>
        <dbReference type="SAM" id="MobiDB-lite"/>
    </source>
</evidence>
<keyword evidence="3" id="KW-1185">Reference proteome</keyword>
<proteinExistence type="predicted"/>